<dbReference type="RefSeq" id="XP_041163034.1">
    <property type="nucleotide sequence ID" value="XM_041309955.1"/>
</dbReference>
<keyword evidence="1" id="KW-0812">Transmembrane</keyword>
<dbReference type="Proteomes" id="UP000719766">
    <property type="component" value="Unassembled WGS sequence"/>
</dbReference>
<reference evidence="2" key="1">
    <citation type="journal article" date="2020" name="New Phytol.">
        <title>Comparative genomics reveals dynamic genome evolution in host specialist ectomycorrhizal fungi.</title>
        <authorList>
            <person name="Lofgren L.A."/>
            <person name="Nguyen N.H."/>
            <person name="Vilgalys R."/>
            <person name="Ruytinx J."/>
            <person name="Liao H.L."/>
            <person name="Branco S."/>
            <person name="Kuo A."/>
            <person name="LaButti K."/>
            <person name="Lipzen A."/>
            <person name="Andreopoulos W."/>
            <person name="Pangilinan J."/>
            <person name="Riley R."/>
            <person name="Hundley H."/>
            <person name="Na H."/>
            <person name="Barry K."/>
            <person name="Grigoriev I.V."/>
            <person name="Stajich J.E."/>
            <person name="Kennedy P.G."/>
        </authorList>
    </citation>
    <scope>NUCLEOTIDE SEQUENCE</scope>
    <source>
        <strain evidence="2">S12</strain>
    </source>
</reference>
<dbReference type="OrthoDB" id="2661215at2759"/>
<keyword evidence="3" id="KW-1185">Reference proteome</keyword>
<comment type="caution">
    <text evidence="2">The sequence shown here is derived from an EMBL/GenBank/DDBJ whole genome shotgun (WGS) entry which is preliminary data.</text>
</comment>
<evidence type="ECO:0000256" key="1">
    <source>
        <dbReference type="SAM" id="Phobius"/>
    </source>
</evidence>
<sequence length="203" mass="23268">MIARLYAMYQRSRKVLVLLVVVFTVINLTNIVLLTINMRYISAEQVIIFGTYQCVVENPKNLDTIPWMIMGVWEVFILCLAVWIALKHFRELRQHSARGVIRDCFTVLMKTHMSYFVSFIVVLCLSFSYFSPTMPKDPYSPTILIRFGFLEIFIIVQSAVLGPRLILGVREYHAKLVVDIDAGPSMISAAFQDRVHVLTSNSV</sequence>
<feature type="transmembrane region" description="Helical" evidence="1">
    <location>
        <begin position="143"/>
        <end position="167"/>
    </location>
</feature>
<keyword evidence="1" id="KW-1133">Transmembrane helix</keyword>
<name>A0A9P7J000_9AGAM</name>
<dbReference type="GeneID" id="64603719"/>
<keyword evidence="1" id="KW-0472">Membrane</keyword>
<protein>
    <submittedName>
        <fullName evidence="2">Uncharacterized protein</fullName>
    </submittedName>
</protein>
<dbReference type="EMBL" id="JABBWE010000014">
    <property type="protein sequence ID" value="KAG1798223.1"/>
    <property type="molecule type" value="Genomic_DNA"/>
</dbReference>
<dbReference type="AlphaFoldDB" id="A0A9P7J000"/>
<accession>A0A9P7J000</accession>
<feature type="transmembrane region" description="Helical" evidence="1">
    <location>
        <begin position="65"/>
        <end position="86"/>
    </location>
</feature>
<organism evidence="2 3">
    <name type="scientific">Suillus plorans</name>
    <dbReference type="NCBI Taxonomy" id="116603"/>
    <lineage>
        <taxon>Eukaryota</taxon>
        <taxon>Fungi</taxon>
        <taxon>Dikarya</taxon>
        <taxon>Basidiomycota</taxon>
        <taxon>Agaricomycotina</taxon>
        <taxon>Agaricomycetes</taxon>
        <taxon>Agaricomycetidae</taxon>
        <taxon>Boletales</taxon>
        <taxon>Suillineae</taxon>
        <taxon>Suillaceae</taxon>
        <taxon>Suillus</taxon>
    </lineage>
</organism>
<evidence type="ECO:0000313" key="3">
    <source>
        <dbReference type="Proteomes" id="UP000719766"/>
    </source>
</evidence>
<evidence type="ECO:0000313" key="2">
    <source>
        <dbReference type="EMBL" id="KAG1798223.1"/>
    </source>
</evidence>
<gene>
    <name evidence="2" type="ORF">HD556DRAFT_228246</name>
</gene>
<feature type="transmembrane region" description="Helical" evidence="1">
    <location>
        <begin position="107"/>
        <end position="131"/>
    </location>
</feature>
<feature type="transmembrane region" description="Helical" evidence="1">
    <location>
        <begin position="15"/>
        <end position="36"/>
    </location>
</feature>
<proteinExistence type="predicted"/>